<evidence type="ECO:0000313" key="1">
    <source>
        <dbReference type="EMBL" id="KAH7439420.1"/>
    </source>
</evidence>
<dbReference type="OrthoDB" id="2017576at2759"/>
<evidence type="ECO:0000313" key="2">
    <source>
        <dbReference type="Proteomes" id="UP000825935"/>
    </source>
</evidence>
<keyword evidence="2" id="KW-1185">Reference proteome</keyword>
<sequence length="254" mass="29341">MHTRKEARKKVDKVVRRFFFIEDIPLWKVKSPYFIQMLNVVGRVGQTQTRFACMFIMLSNLLGERVYNGLTSLMVSQEYTRKKVARTKKEKDVSSIILSAFFWRQARDTVKVSRDTVKVCAPILKVLCLADREGATMGLIYELSDRMIKSISSIESIDSARLEEVKNLCVERWNMLHSPLPAAAFILHPIWKSKSPQLDPKVHAGWIDLIERYTCGDIKKQGVLIDEMDMYKSIEGLFAQPIAKDERRMHNAVK</sequence>
<protein>
    <submittedName>
        <fullName evidence="1">Uncharacterized protein</fullName>
    </submittedName>
</protein>
<comment type="caution">
    <text evidence="1">The sequence shown here is derived from an EMBL/GenBank/DDBJ whole genome shotgun (WGS) entry which is preliminary data.</text>
</comment>
<gene>
    <name evidence="1" type="ORF">KP509_04G060200</name>
</gene>
<organism evidence="1 2">
    <name type="scientific">Ceratopteris richardii</name>
    <name type="common">Triangle waterfern</name>
    <dbReference type="NCBI Taxonomy" id="49495"/>
    <lineage>
        <taxon>Eukaryota</taxon>
        <taxon>Viridiplantae</taxon>
        <taxon>Streptophyta</taxon>
        <taxon>Embryophyta</taxon>
        <taxon>Tracheophyta</taxon>
        <taxon>Polypodiopsida</taxon>
        <taxon>Polypodiidae</taxon>
        <taxon>Polypodiales</taxon>
        <taxon>Pteridineae</taxon>
        <taxon>Pteridaceae</taxon>
        <taxon>Parkerioideae</taxon>
        <taxon>Ceratopteris</taxon>
    </lineage>
</organism>
<name>A0A8T2UXC4_CERRI</name>
<accession>A0A8T2UXC4</accession>
<dbReference type="OMA" id="DERRMHN"/>
<dbReference type="AlphaFoldDB" id="A0A8T2UXC4"/>
<dbReference type="EMBL" id="CM035409">
    <property type="protein sequence ID" value="KAH7439420.1"/>
    <property type="molecule type" value="Genomic_DNA"/>
</dbReference>
<dbReference type="Proteomes" id="UP000825935">
    <property type="component" value="Chromosome 4"/>
</dbReference>
<reference evidence="1" key="1">
    <citation type="submission" date="2021-08" db="EMBL/GenBank/DDBJ databases">
        <title>WGS assembly of Ceratopteris richardii.</title>
        <authorList>
            <person name="Marchant D.B."/>
            <person name="Chen G."/>
            <person name="Jenkins J."/>
            <person name="Shu S."/>
            <person name="Leebens-Mack J."/>
            <person name="Grimwood J."/>
            <person name="Schmutz J."/>
            <person name="Soltis P."/>
            <person name="Soltis D."/>
            <person name="Chen Z.-H."/>
        </authorList>
    </citation>
    <scope>NUCLEOTIDE SEQUENCE</scope>
    <source>
        <strain evidence="1">Whitten #5841</strain>
        <tissue evidence="1">Leaf</tissue>
    </source>
</reference>
<proteinExistence type="predicted"/>